<accession>A0ABR1E8S5</accession>
<evidence type="ECO:0000313" key="1">
    <source>
        <dbReference type="EMBL" id="KAK6759095.1"/>
    </source>
</evidence>
<reference evidence="1 2" key="1">
    <citation type="submission" date="2023-08" db="EMBL/GenBank/DDBJ databases">
        <title>A Necator americanus chromosomal reference genome.</title>
        <authorList>
            <person name="Ilik V."/>
            <person name="Petrzelkova K.J."/>
            <person name="Pardy F."/>
            <person name="Fuh T."/>
            <person name="Niatou-Singa F.S."/>
            <person name="Gouil Q."/>
            <person name="Baker L."/>
            <person name="Ritchie M.E."/>
            <person name="Jex A.R."/>
            <person name="Gazzola D."/>
            <person name="Li H."/>
            <person name="Toshio Fujiwara R."/>
            <person name="Zhan B."/>
            <person name="Aroian R.V."/>
            <person name="Pafco B."/>
            <person name="Schwarz E.M."/>
        </authorList>
    </citation>
    <scope>NUCLEOTIDE SEQUENCE [LARGE SCALE GENOMIC DNA]</scope>
    <source>
        <strain evidence="1 2">Aroian</strain>
        <tissue evidence="1">Whole animal</tissue>
    </source>
</reference>
<dbReference type="EMBL" id="JAVFWL010000005">
    <property type="protein sequence ID" value="KAK6759095.1"/>
    <property type="molecule type" value="Genomic_DNA"/>
</dbReference>
<organism evidence="1 2">
    <name type="scientific">Necator americanus</name>
    <name type="common">Human hookworm</name>
    <dbReference type="NCBI Taxonomy" id="51031"/>
    <lineage>
        <taxon>Eukaryota</taxon>
        <taxon>Metazoa</taxon>
        <taxon>Ecdysozoa</taxon>
        <taxon>Nematoda</taxon>
        <taxon>Chromadorea</taxon>
        <taxon>Rhabditida</taxon>
        <taxon>Rhabditina</taxon>
        <taxon>Rhabditomorpha</taxon>
        <taxon>Strongyloidea</taxon>
        <taxon>Ancylostomatidae</taxon>
        <taxon>Bunostominae</taxon>
        <taxon>Necator</taxon>
    </lineage>
</organism>
<sequence>MKHGVVARAIALEQRGFSLLAGRLRAVCLATCQTLPSDFTRIETAELIGRVYISLVFAVHLHISVRVPPEIRT</sequence>
<gene>
    <name evidence="1" type="primary">Necator_chrV.g21154</name>
    <name evidence="1" type="ORF">RB195_016361</name>
</gene>
<name>A0ABR1E8S5_NECAM</name>
<dbReference type="Proteomes" id="UP001303046">
    <property type="component" value="Unassembled WGS sequence"/>
</dbReference>
<keyword evidence="2" id="KW-1185">Reference proteome</keyword>
<protein>
    <submittedName>
        <fullName evidence="1">Uncharacterized protein</fullName>
    </submittedName>
</protein>
<comment type="caution">
    <text evidence="1">The sequence shown here is derived from an EMBL/GenBank/DDBJ whole genome shotgun (WGS) entry which is preliminary data.</text>
</comment>
<proteinExistence type="predicted"/>
<evidence type="ECO:0000313" key="2">
    <source>
        <dbReference type="Proteomes" id="UP001303046"/>
    </source>
</evidence>